<reference evidence="2" key="1">
    <citation type="submission" date="2019-03" db="EMBL/GenBank/DDBJ databases">
        <title>Snf2 controls pulcherriminic acid biosynthesis and connects pigmentation and antifungal activity of the yeast Metschnikowia pulcherrima.</title>
        <authorList>
            <person name="Gore-Lloyd D."/>
            <person name="Sumann I."/>
            <person name="Brachmann A.O."/>
            <person name="Schneeberger K."/>
            <person name="Ortiz-Merino R.A."/>
            <person name="Moreno-Beltran M."/>
            <person name="Schlaefli M."/>
            <person name="Kirner P."/>
            <person name="Santos Kron A."/>
            <person name="Wolfe K.H."/>
            <person name="Piel J."/>
            <person name="Ahrens C.H."/>
            <person name="Henk D."/>
            <person name="Freimoser F.M."/>
        </authorList>
    </citation>
    <scope>NUCLEOTIDE SEQUENCE [LARGE SCALE GENOMIC DNA]</scope>
    <source>
        <strain evidence="2">APC 1.2</strain>
    </source>
</reference>
<organism evidence="1 2">
    <name type="scientific">Metschnikowia aff. pulcherrima</name>
    <dbReference type="NCBI Taxonomy" id="2163413"/>
    <lineage>
        <taxon>Eukaryota</taxon>
        <taxon>Fungi</taxon>
        <taxon>Dikarya</taxon>
        <taxon>Ascomycota</taxon>
        <taxon>Saccharomycotina</taxon>
        <taxon>Pichiomycetes</taxon>
        <taxon>Metschnikowiaceae</taxon>
        <taxon>Metschnikowia</taxon>
    </lineage>
</organism>
<sequence length="190" mass="20852">MRLTRSSHTIRDVPCSKLLDIFHLQFHTSLLWYSLLMHNLIRGLLGTSQQTGSSGSDQTSLLTWHSVSGDGRSLTNMLMVTTTVRVVHWVHGHTSSSWPRVSLDLVLVESSTGLQQWLVNSTTTSDNTNDTSSIRRDNLLGTGWQLDSGLALVRVVSNDDDVVTGSSTQRTSVTNLLLNVGDNSTFGTRA</sequence>
<dbReference type="AlphaFoldDB" id="A0A4P6XIG8"/>
<name>A0A4P6XIG8_9ASCO</name>
<evidence type="ECO:0000313" key="1">
    <source>
        <dbReference type="EMBL" id="QBM85411.1"/>
    </source>
</evidence>
<proteinExistence type="predicted"/>
<gene>
    <name evidence="1" type="ORF">METSCH_A00280</name>
</gene>
<evidence type="ECO:0000313" key="2">
    <source>
        <dbReference type="Proteomes" id="UP000292447"/>
    </source>
</evidence>
<dbReference type="Proteomes" id="UP000292447">
    <property type="component" value="Chromosome I"/>
</dbReference>
<protein>
    <submittedName>
        <fullName evidence="1">Uncharacterized protein</fullName>
    </submittedName>
</protein>
<dbReference type="EMBL" id="CP034456">
    <property type="protein sequence ID" value="QBM85411.1"/>
    <property type="molecule type" value="Genomic_DNA"/>
</dbReference>
<accession>A0A4P6XIG8</accession>
<keyword evidence="2" id="KW-1185">Reference proteome</keyword>